<dbReference type="Gene3D" id="1.50.10.100">
    <property type="entry name" value="Chondroitin AC/alginate lyase"/>
    <property type="match status" value="1"/>
</dbReference>
<dbReference type="STRING" id="690879.TSACC_2937"/>
<evidence type="ECO:0000259" key="9">
    <source>
        <dbReference type="Pfam" id="PF07940"/>
    </source>
</evidence>
<dbReference type="InterPro" id="IPR012480">
    <property type="entry name" value="Hepar_II_III_C"/>
</dbReference>
<dbReference type="EMBL" id="BDCO01000002">
    <property type="protein sequence ID" value="GAT32538.1"/>
    <property type="molecule type" value="Genomic_DNA"/>
</dbReference>
<keyword evidence="12" id="KW-1185">Reference proteome</keyword>
<evidence type="ECO:0000313" key="12">
    <source>
        <dbReference type="Proteomes" id="UP000076023"/>
    </source>
</evidence>
<evidence type="ECO:0000256" key="4">
    <source>
        <dbReference type="ARBA" id="ARBA00022729"/>
    </source>
</evidence>
<dbReference type="Gene3D" id="2.70.98.70">
    <property type="match status" value="1"/>
</dbReference>
<dbReference type="GO" id="GO:0047757">
    <property type="term" value="F:chondroitin-glucuronate 5-epimerase activity"/>
    <property type="evidence" value="ECO:0007669"/>
    <property type="project" value="TreeGrafter"/>
</dbReference>
<dbReference type="SUPFAM" id="SSF48230">
    <property type="entry name" value="Chondroitin AC/alginate lyase"/>
    <property type="match status" value="1"/>
</dbReference>
<dbReference type="InterPro" id="IPR032518">
    <property type="entry name" value="HepII_N"/>
</dbReference>
<evidence type="ECO:0000259" key="10">
    <source>
        <dbReference type="Pfam" id="PF16332"/>
    </source>
</evidence>
<evidence type="ECO:0000256" key="6">
    <source>
        <dbReference type="ARBA" id="ARBA00023136"/>
    </source>
</evidence>
<dbReference type="PANTHER" id="PTHR15532">
    <property type="match status" value="1"/>
</dbReference>
<keyword evidence="8" id="KW-0413">Isomerase</keyword>
<comment type="caution">
    <text evidence="11">The sequence shown here is derived from an EMBL/GenBank/DDBJ whole genome shotgun (WGS) entry which is preliminary data.</text>
</comment>
<dbReference type="Pfam" id="PF07940">
    <property type="entry name" value="Hepar_II_III_C"/>
    <property type="match status" value="1"/>
</dbReference>
<protein>
    <recommendedName>
        <fullName evidence="13">Heparinase II/III-like protein</fullName>
    </recommendedName>
</protein>
<dbReference type="AlphaFoldDB" id="A0A146G6Z0"/>
<evidence type="ECO:0000256" key="1">
    <source>
        <dbReference type="ARBA" id="ARBA00004141"/>
    </source>
</evidence>
<evidence type="ECO:0000256" key="2">
    <source>
        <dbReference type="ARBA" id="ARBA00004196"/>
    </source>
</evidence>
<organism evidence="11 12">
    <name type="scientific">Terrimicrobium sacchariphilum</name>
    <dbReference type="NCBI Taxonomy" id="690879"/>
    <lineage>
        <taxon>Bacteria</taxon>
        <taxon>Pseudomonadati</taxon>
        <taxon>Verrucomicrobiota</taxon>
        <taxon>Terrimicrobiia</taxon>
        <taxon>Terrimicrobiales</taxon>
        <taxon>Terrimicrobiaceae</taxon>
        <taxon>Terrimicrobium</taxon>
    </lineage>
</organism>
<comment type="subcellular location">
    <subcellularLocation>
        <location evidence="2">Cell envelope</location>
    </subcellularLocation>
    <subcellularLocation>
        <location evidence="1">Membrane</location>
        <topology evidence="1">Multi-pass membrane protein</topology>
    </subcellularLocation>
</comment>
<keyword evidence="3" id="KW-0812">Transmembrane</keyword>
<dbReference type="InterPro" id="IPR008929">
    <property type="entry name" value="Chondroitin_lyas"/>
</dbReference>
<dbReference type="InParanoid" id="A0A146G6Z0"/>
<sequence>MVVGLCLAGAASAWCADESAKLITPDEVAACRAQHEKEWLAKTAPGQPRLFYDKDSWPAAAARVRQLGGAGAKWRAFAEETAQAIIKQPLPVYRPPEEFVGKDNSILQAREELWQRAVGNNIAFLAFMARLDDRPEYRAYLRELVLAALKLDSWGVGIWRDCDLAAAHILRGVAMAWDWHRDIFSEQDQSFIRETIARRTPTMLGGLYGKIFWGREYRANHNHISVAALGLTGLAFLNDLPQAADWLAASMLDYERVAADMNPDGSSEEGLGYASYGMNFILQFIEGTRTVTDSAKFYDSPFLKHAANYRIGSSTPGLEGVLLWGDATGKDYYGPQQILCRLASQYGDGGAQFLAESLPFLPRGAGPEGNANDVLAFALLWNDPSVQARAPQQLDYRYKDWEVLTTRNSWKNDAYLFTLKAGLNNLHHSHLDAGAIAFNLGGSWLLTAPGYGDHGAPGFWDREGKRWTFFSNATESHSTLLINGKNQRFDREAGASVLSMVSAPRSMFASVDMTRAYDGVKRVARRVIHQRDEYLLVLDDVEGAESLRAEWLAQVPPRAMVQDDGDVVVTANSTASMRLRLLGGAAVFAERAPTVEHFNLPAGKMKTLAAAQEGRQVRFAALIRPFAAGAIYEPWKTELAGDAAKSLVTISGNGWVDTVESFADPEMIGQVGDKEVGGEANVLSVRRQAGVIGTVILAGAKRYAGSSWGFVSQTPVDLIEEPSAEGERKISLAREIKGDVRIDASHQLLDENGQVLSPGEGATLTPGAYTLRKTAPAASS</sequence>
<keyword evidence="5" id="KW-1133">Transmembrane helix</keyword>
<dbReference type="InterPro" id="IPR052447">
    <property type="entry name" value="Dermatan-Sulfate_Isomerase"/>
</dbReference>
<keyword evidence="6" id="KW-0472">Membrane</keyword>
<gene>
    <name evidence="11" type="ORF">TSACC_2937</name>
</gene>
<evidence type="ECO:0000256" key="7">
    <source>
        <dbReference type="ARBA" id="ARBA00023180"/>
    </source>
</evidence>
<accession>A0A146G6Z0</accession>
<feature type="domain" description="Heparinase II N-terminal" evidence="10">
    <location>
        <begin position="37"/>
        <end position="313"/>
    </location>
</feature>
<dbReference type="GO" id="GO:0016020">
    <property type="term" value="C:membrane"/>
    <property type="evidence" value="ECO:0007669"/>
    <property type="project" value="UniProtKB-SubCell"/>
</dbReference>
<dbReference type="Proteomes" id="UP000076023">
    <property type="component" value="Unassembled WGS sequence"/>
</dbReference>
<reference evidence="12" key="1">
    <citation type="journal article" date="2017" name="Genome Announc.">
        <title>Draft Genome Sequence of Terrimicrobium sacchariphilum NM-5T, a Facultative Anaerobic Soil Bacterium of the Class Spartobacteria.</title>
        <authorList>
            <person name="Qiu Y.L."/>
            <person name="Tourlousse D.M."/>
            <person name="Matsuura N."/>
            <person name="Ohashi A."/>
            <person name="Sekiguchi Y."/>
        </authorList>
    </citation>
    <scope>NUCLEOTIDE SEQUENCE [LARGE SCALE GENOMIC DNA]</scope>
    <source>
        <strain evidence="12">NM-5</strain>
    </source>
</reference>
<evidence type="ECO:0000256" key="5">
    <source>
        <dbReference type="ARBA" id="ARBA00022989"/>
    </source>
</evidence>
<evidence type="ECO:0000256" key="8">
    <source>
        <dbReference type="ARBA" id="ARBA00023235"/>
    </source>
</evidence>
<evidence type="ECO:0000256" key="3">
    <source>
        <dbReference type="ARBA" id="ARBA00022692"/>
    </source>
</evidence>
<evidence type="ECO:0008006" key="13">
    <source>
        <dbReference type="Google" id="ProtNLM"/>
    </source>
</evidence>
<dbReference type="PANTHER" id="PTHR15532:SF5">
    <property type="entry name" value="SULFOTRANSFERASE DOMAIN-CONTAINING PROTEIN"/>
    <property type="match status" value="1"/>
</dbReference>
<name>A0A146G6Z0_TERSA</name>
<proteinExistence type="predicted"/>
<evidence type="ECO:0000313" key="11">
    <source>
        <dbReference type="EMBL" id="GAT32538.1"/>
    </source>
</evidence>
<dbReference type="GO" id="GO:0016829">
    <property type="term" value="F:lyase activity"/>
    <property type="evidence" value="ECO:0007669"/>
    <property type="project" value="InterPro"/>
</dbReference>
<keyword evidence="4" id="KW-0732">Signal</keyword>
<keyword evidence="7" id="KW-0325">Glycoprotein</keyword>
<feature type="domain" description="Heparinase II/III-like C-terminal" evidence="9">
    <location>
        <begin position="410"/>
        <end position="599"/>
    </location>
</feature>
<dbReference type="Pfam" id="PF16332">
    <property type="entry name" value="DUF4962"/>
    <property type="match status" value="1"/>
</dbReference>
<dbReference type="GO" id="GO:0030313">
    <property type="term" value="C:cell envelope"/>
    <property type="evidence" value="ECO:0007669"/>
    <property type="project" value="UniProtKB-SubCell"/>
</dbReference>